<dbReference type="PANTHER" id="PTHR23360:SF32">
    <property type="entry name" value="G-PROTEIN COUPLED RECEPTORS FAMILY 1 PROFILE DOMAIN-CONTAINING PROTEIN"/>
    <property type="match status" value="1"/>
</dbReference>
<feature type="transmembrane region" description="Helical" evidence="5">
    <location>
        <begin position="122"/>
        <end position="144"/>
    </location>
</feature>
<dbReference type="OMA" id="EIFVFNI"/>
<feature type="transmembrane region" description="Helical" evidence="5">
    <location>
        <begin position="57"/>
        <end position="76"/>
    </location>
</feature>
<dbReference type="Pfam" id="PF10320">
    <property type="entry name" value="7TM_GPCR_Srsx"/>
    <property type="match status" value="1"/>
</dbReference>
<name>A0AAE9A757_CAEBR</name>
<dbReference type="EMBL" id="CP090895">
    <property type="protein sequence ID" value="ULT88494.1"/>
    <property type="molecule type" value="Genomic_DNA"/>
</dbReference>
<dbReference type="Proteomes" id="UP000827892">
    <property type="component" value="Chromosome V"/>
</dbReference>
<accession>A0AAE9A757</accession>
<keyword evidence="4 5" id="KW-0472">Membrane</keyword>
<dbReference type="SMART" id="SM01381">
    <property type="entry name" value="7TM_GPCR_Srsx"/>
    <property type="match status" value="1"/>
</dbReference>
<dbReference type="InterPro" id="IPR000276">
    <property type="entry name" value="GPCR_Rhodpsn"/>
</dbReference>
<protein>
    <recommendedName>
        <fullName evidence="6">G-protein coupled receptors family 1 profile domain-containing protein</fullName>
    </recommendedName>
</protein>
<organism evidence="7 8">
    <name type="scientific">Caenorhabditis briggsae</name>
    <dbReference type="NCBI Taxonomy" id="6238"/>
    <lineage>
        <taxon>Eukaryota</taxon>
        <taxon>Metazoa</taxon>
        <taxon>Ecdysozoa</taxon>
        <taxon>Nematoda</taxon>
        <taxon>Chromadorea</taxon>
        <taxon>Rhabditida</taxon>
        <taxon>Rhabditina</taxon>
        <taxon>Rhabditomorpha</taxon>
        <taxon>Rhabditoidea</taxon>
        <taxon>Rhabditidae</taxon>
        <taxon>Peloderinae</taxon>
        <taxon>Caenorhabditis</taxon>
    </lineage>
</organism>
<gene>
    <name evidence="7" type="ORF">L3Y34_007596</name>
</gene>
<feature type="transmembrane region" description="Helical" evidence="5">
    <location>
        <begin position="88"/>
        <end position="115"/>
    </location>
</feature>
<feature type="transmembrane region" description="Helical" evidence="5">
    <location>
        <begin position="168"/>
        <end position="191"/>
    </location>
</feature>
<evidence type="ECO:0000256" key="1">
    <source>
        <dbReference type="ARBA" id="ARBA00004370"/>
    </source>
</evidence>
<proteinExistence type="predicted"/>
<dbReference type="AlphaFoldDB" id="A0AAE9A757"/>
<evidence type="ECO:0000313" key="7">
    <source>
        <dbReference type="EMBL" id="ULT88494.1"/>
    </source>
</evidence>
<keyword evidence="2 5" id="KW-0812">Transmembrane</keyword>
<feature type="transmembrane region" description="Helical" evidence="5">
    <location>
        <begin position="211"/>
        <end position="235"/>
    </location>
</feature>
<evidence type="ECO:0000256" key="4">
    <source>
        <dbReference type="ARBA" id="ARBA00023136"/>
    </source>
</evidence>
<comment type="subcellular location">
    <subcellularLocation>
        <location evidence="1">Membrane</location>
    </subcellularLocation>
</comment>
<dbReference type="SUPFAM" id="SSF81321">
    <property type="entry name" value="Family A G protein-coupled receptor-like"/>
    <property type="match status" value="1"/>
</dbReference>
<feature type="transmembrane region" description="Helical" evidence="5">
    <location>
        <begin position="241"/>
        <end position="263"/>
    </location>
</feature>
<dbReference type="GO" id="GO:0016020">
    <property type="term" value="C:membrane"/>
    <property type="evidence" value="ECO:0007669"/>
    <property type="project" value="UniProtKB-SubCell"/>
</dbReference>
<reference evidence="7 8" key="1">
    <citation type="submission" date="2022-02" db="EMBL/GenBank/DDBJ databases">
        <title>Chromosome-level reference genomes for two strains of Caenorhabditis briggsae: an improved platform for comparative genomics.</title>
        <authorList>
            <person name="Stevens L."/>
            <person name="Andersen E.C."/>
        </authorList>
    </citation>
    <scope>NUCLEOTIDE SEQUENCE [LARGE SCALE GENOMIC DNA]</scope>
    <source>
        <strain evidence="7">QX1410_ONT</strain>
        <tissue evidence="7">Whole-organism</tissue>
    </source>
</reference>
<dbReference type="InterPro" id="IPR047130">
    <property type="entry name" value="7TM_GPCR_Srsx_nematod"/>
</dbReference>
<dbReference type="PANTHER" id="PTHR23360">
    <property type="entry name" value="G-PROTEIN COUPLED RECEPTORS FAMILY 1 PROFILE DOMAIN-CONTAINING PROTEIN-RELATED"/>
    <property type="match status" value="1"/>
</dbReference>
<dbReference type="Gene3D" id="1.20.1070.10">
    <property type="entry name" value="Rhodopsin 7-helix transmembrane proteins"/>
    <property type="match status" value="1"/>
</dbReference>
<feature type="transmembrane region" description="Helical" evidence="5">
    <location>
        <begin position="12"/>
        <end position="37"/>
    </location>
</feature>
<evidence type="ECO:0000256" key="5">
    <source>
        <dbReference type="SAM" id="Phobius"/>
    </source>
</evidence>
<evidence type="ECO:0000259" key="6">
    <source>
        <dbReference type="PROSITE" id="PS50262"/>
    </source>
</evidence>
<evidence type="ECO:0000313" key="8">
    <source>
        <dbReference type="Proteomes" id="UP000827892"/>
    </source>
</evidence>
<evidence type="ECO:0000256" key="2">
    <source>
        <dbReference type="ARBA" id="ARBA00022692"/>
    </source>
</evidence>
<dbReference type="GO" id="GO:0097730">
    <property type="term" value="C:non-motile cilium"/>
    <property type="evidence" value="ECO:0007669"/>
    <property type="project" value="EnsemblMetazoa"/>
</dbReference>
<sequence>MNSIILISNNIFIAIEIIVFNILGLFGNVNILLLTYFKPQLRSKTSYFQCALSISHIFCLLFELPNAVFLFTGIQLKRNVCFPAIATYIFFICAQAVIMLMLVVDLFIIVFFTTLYMRVHNLLYAATLLFLPLLYSAFTVAWGFMEMDDEIILFCNPPIGLHPLVSRWWSMSNVVINTVTIALFIFLIGTFHHRGRKERSDTRKLMKRLKVSVVVFVFSWYMCTLGVDLFAALGLTGSALAIFQSNMVFFALLCYTQPFYVILWRSSEYRMAFVELWSNFYWFKASKPKQWLERTAKVHTVVSTYDISKT</sequence>
<feature type="domain" description="G-protein coupled receptors family 1 profile" evidence="6">
    <location>
        <begin position="27"/>
        <end position="220"/>
    </location>
</feature>
<dbReference type="PROSITE" id="PS50262">
    <property type="entry name" value="G_PROTEIN_RECEP_F1_2"/>
    <property type="match status" value="1"/>
</dbReference>
<keyword evidence="3 5" id="KW-1133">Transmembrane helix</keyword>
<dbReference type="GO" id="GO:0004930">
    <property type="term" value="F:G protein-coupled receptor activity"/>
    <property type="evidence" value="ECO:0007669"/>
    <property type="project" value="InterPro"/>
</dbReference>
<evidence type="ECO:0000256" key="3">
    <source>
        <dbReference type="ARBA" id="ARBA00022989"/>
    </source>
</evidence>
<dbReference type="InterPro" id="IPR017452">
    <property type="entry name" value="GPCR_Rhodpsn_7TM"/>
</dbReference>
<dbReference type="InterPro" id="IPR019424">
    <property type="entry name" value="7TM_GPCR_Srsx"/>
</dbReference>